<dbReference type="InterPro" id="IPR017475">
    <property type="entry name" value="EPS_sugar_tfrase"/>
</dbReference>
<keyword evidence="6 8" id="KW-0472">Membrane</keyword>
<feature type="transmembrane region" description="Helical" evidence="8">
    <location>
        <begin position="144"/>
        <end position="162"/>
    </location>
</feature>
<dbReference type="Proteomes" id="UP000319375">
    <property type="component" value="Unassembled WGS sequence"/>
</dbReference>
<dbReference type="AlphaFoldDB" id="A0A5C5RU25"/>
<evidence type="ECO:0000256" key="2">
    <source>
        <dbReference type="ARBA" id="ARBA00006464"/>
    </source>
</evidence>
<evidence type="ECO:0000259" key="9">
    <source>
        <dbReference type="Pfam" id="PF02397"/>
    </source>
</evidence>
<dbReference type="NCBIfam" id="TIGR03025">
    <property type="entry name" value="EPS_sugtrans"/>
    <property type="match status" value="1"/>
</dbReference>
<keyword evidence="4 8" id="KW-0812">Transmembrane</keyword>
<dbReference type="Pfam" id="PF02397">
    <property type="entry name" value="Bac_transf"/>
    <property type="match status" value="1"/>
</dbReference>
<sequence length="506" mass="54166">MTVGRPRRQGQAATSRGTAVTDHPAEGAAFGSEPASLRLHRSAPSTAAWGVVDAVIAVIATAAGAVWSTEHGGGVLTSAFTAATAAFLWFVLLQWSKALAVPLLRSGTPELRHVVVTTFVVFGGAAILNEFVRAPILDGLAKVSLPIALIAIVVCRLVRGSWLRASDGRARNDTPTLVVGGYYSVRATCLALGRARATGARIVGACVPEEVGRAHRTIDLGEQVVPIVGTDREVIAAVTTTGATVVALTATDSLGPGDLRTLIWELQELSVELIVTPGVVDIAGHRIAYASVGDMPMLHIAMPQHARADSLAKRLFDIVFSAAAILASAPVMIAAAVAIKVDSSGPVFYRSTRIGEDDAPFEMIKFRSMFEDADQRLEDLRAANQGSGALFKMHDDPRVTRVGRFLRRYSIDELPQFFNVLRGEMSVVGPRPALGREVDEYSPVMRRRLLVKPGITGAWQVSGRSDLSWNESIRMDVGYVENWSLARDLMIVVRTVRAVLASDGAY</sequence>
<dbReference type="GO" id="GO:0016780">
    <property type="term" value="F:phosphotransferase activity, for other substituted phosphate groups"/>
    <property type="evidence" value="ECO:0007669"/>
    <property type="project" value="TreeGrafter"/>
</dbReference>
<reference evidence="10 11" key="1">
    <citation type="submission" date="2019-06" db="EMBL/GenBank/DDBJ databases">
        <title>Tsukamurella conjunctivitidis sp. nov., Tsukamurella assacharolytica sp. nov. and Tsukamurella sputae sp. nov. isolated from patients with conjunctivitis, bacteraemia (lymphoma) and respiratory infection (sputum) in Hong Kong.</title>
        <authorList>
            <person name="Teng J.L.L."/>
            <person name="Lee H.H."/>
            <person name="Fong J.Y.H."/>
            <person name="Fok K.M.N."/>
            <person name="Lau S.K.P."/>
            <person name="Woo P.C.Y."/>
        </authorList>
    </citation>
    <scope>NUCLEOTIDE SEQUENCE [LARGE SCALE GENOMIC DNA]</scope>
    <source>
        <strain evidence="10 11">HKU72</strain>
    </source>
</reference>
<evidence type="ECO:0000256" key="8">
    <source>
        <dbReference type="SAM" id="Phobius"/>
    </source>
</evidence>
<dbReference type="GO" id="GO:0016020">
    <property type="term" value="C:membrane"/>
    <property type="evidence" value="ECO:0007669"/>
    <property type="project" value="UniProtKB-SubCell"/>
</dbReference>
<accession>A0A5C5RU25</accession>
<keyword evidence="5 8" id="KW-1133">Transmembrane helix</keyword>
<feature type="region of interest" description="Disordered" evidence="7">
    <location>
        <begin position="1"/>
        <end position="25"/>
    </location>
</feature>
<feature type="transmembrane region" description="Helical" evidence="8">
    <location>
        <begin position="47"/>
        <end position="67"/>
    </location>
</feature>
<evidence type="ECO:0000256" key="7">
    <source>
        <dbReference type="SAM" id="MobiDB-lite"/>
    </source>
</evidence>
<evidence type="ECO:0000313" key="11">
    <source>
        <dbReference type="Proteomes" id="UP000319375"/>
    </source>
</evidence>
<evidence type="ECO:0000256" key="4">
    <source>
        <dbReference type="ARBA" id="ARBA00022692"/>
    </source>
</evidence>
<comment type="similarity">
    <text evidence="2">Belongs to the bacterial sugar transferase family.</text>
</comment>
<feature type="domain" description="Bacterial sugar transferase" evidence="9">
    <location>
        <begin position="313"/>
        <end position="500"/>
    </location>
</feature>
<keyword evidence="11" id="KW-1185">Reference proteome</keyword>
<name>A0A5C5RU25_9ACTN</name>
<organism evidence="10 11">
    <name type="scientific">Tsukamurella conjunctivitidis</name>
    <dbReference type="NCBI Taxonomy" id="2592068"/>
    <lineage>
        <taxon>Bacteria</taxon>
        <taxon>Bacillati</taxon>
        <taxon>Actinomycetota</taxon>
        <taxon>Actinomycetes</taxon>
        <taxon>Mycobacteriales</taxon>
        <taxon>Tsukamurellaceae</taxon>
        <taxon>Tsukamurella</taxon>
    </lineage>
</organism>
<dbReference type="PANTHER" id="PTHR30576:SF10">
    <property type="entry name" value="SLL5057 PROTEIN"/>
    <property type="match status" value="1"/>
</dbReference>
<evidence type="ECO:0000313" key="10">
    <source>
        <dbReference type="EMBL" id="TWS25645.1"/>
    </source>
</evidence>
<dbReference type="PANTHER" id="PTHR30576">
    <property type="entry name" value="COLANIC BIOSYNTHESIS UDP-GLUCOSE LIPID CARRIER TRANSFERASE"/>
    <property type="match status" value="1"/>
</dbReference>
<keyword evidence="3 10" id="KW-0808">Transferase</keyword>
<evidence type="ECO:0000256" key="6">
    <source>
        <dbReference type="ARBA" id="ARBA00023136"/>
    </source>
</evidence>
<feature type="transmembrane region" description="Helical" evidence="8">
    <location>
        <begin position="114"/>
        <end position="132"/>
    </location>
</feature>
<dbReference type="InterPro" id="IPR003362">
    <property type="entry name" value="Bact_transf"/>
</dbReference>
<comment type="subcellular location">
    <subcellularLocation>
        <location evidence="1">Membrane</location>
        <topology evidence="1">Multi-pass membrane protein</topology>
    </subcellularLocation>
</comment>
<protein>
    <submittedName>
        <fullName evidence="10">Sugar transferase</fullName>
    </submittedName>
</protein>
<evidence type="ECO:0000256" key="1">
    <source>
        <dbReference type="ARBA" id="ARBA00004141"/>
    </source>
</evidence>
<dbReference type="EMBL" id="VIGX01000025">
    <property type="protein sequence ID" value="TWS25645.1"/>
    <property type="molecule type" value="Genomic_DNA"/>
</dbReference>
<gene>
    <name evidence="10" type="ORF">FK530_22710</name>
</gene>
<proteinExistence type="inferred from homology"/>
<feature type="transmembrane region" description="Helical" evidence="8">
    <location>
        <begin position="73"/>
        <end position="93"/>
    </location>
</feature>
<evidence type="ECO:0000256" key="3">
    <source>
        <dbReference type="ARBA" id="ARBA00022679"/>
    </source>
</evidence>
<evidence type="ECO:0000256" key="5">
    <source>
        <dbReference type="ARBA" id="ARBA00022989"/>
    </source>
</evidence>
<feature type="transmembrane region" description="Helical" evidence="8">
    <location>
        <begin position="315"/>
        <end position="339"/>
    </location>
</feature>
<comment type="caution">
    <text evidence="10">The sequence shown here is derived from an EMBL/GenBank/DDBJ whole genome shotgun (WGS) entry which is preliminary data.</text>
</comment>